<name>A0A841K414_9HYPH</name>
<dbReference type="Gene3D" id="3.40.50.150">
    <property type="entry name" value="Vaccinia Virus protein VP39"/>
    <property type="match status" value="1"/>
</dbReference>
<evidence type="ECO:0000313" key="1">
    <source>
        <dbReference type="EMBL" id="MBB6167221.1"/>
    </source>
</evidence>
<gene>
    <name evidence="1" type="ORF">HNQ73_000839</name>
</gene>
<dbReference type="Proteomes" id="UP000588017">
    <property type="component" value="Unassembled WGS sequence"/>
</dbReference>
<sequence>MKLYRRAPQWLHDDKLFLEEYVAKVPGWLFDYTAARTMDLLRWQEEQKKEGSLLEIGVFAGRYFSILARSALRTGSRIVGVDTFQFVSEQELPEQHLRFILELHPDVVFLARPSIAVTAQTLLAVLEQPARFISIDGSHEAADVHWDLRLAEELLAPDGIVAVDDFLNPLTMGVGEGVHRFFSVPRALAPFGYVVNKLFLCRPACTQTYSKVLAQAVADDADHPRSIQFVADQAADPNRTRARLWGHEFLNVH</sequence>
<dbReference type="EMBL" id="JACHEH010000002">
    <property type="protein sequence ID" value="MBB6167221.1"/>
    <property type="molecule type" value="Genomic_DNA"/>
</dbReference>
<keyword evidence="2" id="KW-1185">Reference proteome</keyword>
<keyword evidence="1" id="KW-0489">Methyltransferase</keyword>
<reference evidence="1 2" key="1">
    <citation type="submission" date="2020-08" db="EMBL/GenBank/DDBJ databases">
        <title>Genomic Encyclopedia of Type Strains, Phase IV (KMG-IV): sequencing the most valuable type-strain genomes for metagenomic binning, comparative biology and taxonomic classification.</title>
        <authorList>
            <person name="Goeker M."/>
        </authorList>
    </citation>
    <scope>NUCLEOTIDE SEQUENCE [LARGE SCALE GENOMIC DNA]</scope>
    <source>
        <strain evidence="1 2">DSM 101465</strain>
    </source>
</reference>
<dbReference type="GO" id="GO:0008168">
    <property type="term" value="F:methyltransferase activity"/>
    <property type="evidence" value="ECO:0007669"/>
    <property type="project" value="UniProtKB-KW"/>
</dbReference>
<keyword evidence="1" id="KW-0808">Transferase</keyword>
<dbReference type="Pfam" id="PF13578">
    <property type="entry name" value="Methyltransf_24"/>
    <property type="match status" value="1"/>
</dbReference>
<evidence type="ECO:0000313" key="2">
    <source>
        <dbReference type="Proteomes" id="UP000588017"/>
    </source>
</evidence>
<dbReference type="AlphaFoldDB" id="A0A841K414"/>
<protein>
    <submittedName>
        <fullName evidence="1">Putative O-methyltransferase YrrM</fullName>
    </submittedName>
</protein>
<dbReference type="InterPro" id="IPR029063">
    <property type="entry name" value="SAM-dependent_MTases_sf"/>
</dbReference>
<dbReference type="RefSeq" id="WP_183332579.1">
    <property type="nucleotide sequence ID" value="NZ_BMHX01000002.1"/>
</dbReference>
<dbReference type="SUPFAM" id="SSF53335">
    <property type="entry name" value="S-adenosyl-L-methionine-dependent methyltransferases"/>
    <property type="match status" value="1"/>
</dbReference>
<accession>A0A841K414</accession>
<dbReference type="GO" id="GO:0032259">
    <property type="term" value="P:methylation"/>
    <property type="evidence" value="ECO:0007669"/>
    <property type="project" value="UniProtKB-KW"/>
</dbReference>
<proteinExistence type="predicted"/>
<comment type="caution">
    <text evidence="1">The sequence shown here is derived from an EMBL/GenBank/DDBJ whole genome shotgun (WGS) entry which is preliminary data.</text>
</comment>
<organism evidence="1 2">
    <name type="scientific">Chelatococcus composti</name>
    <dbReference type="NCBI Taxonomy" id="1743235"/>
    <lineage>
        <taxon>Bacteria</taxon>
        <taxon>Pseudomonadati</taxon>
        <taxon>Pseudomonadota</taxon>
        <taxon>Alphaproteobacteria</taxon>
        <taxon>Hyphomicrobiales</taxon>
        <taxon>Chelatococcaceae</taxon>
        <taxon>Chelatococcus</taxon>
    </lineage>
</organism>